<reference evidence="2" key="2">
    <citation type="journal article" date="2015" name="Fish Shellfish Immunol.">
        <title>Early steps in the European eel (Anguilla anguilla)-Vibrio vulnificus interaction in the gills: Role of the RtxA13 toxin.</title>
        <authorList>
            <person name="Callol A."/>
            <person name="Pajuelo D."/>
            <person name="Ebbesson L."/>
            <person name="Teles M."/>
            <person name="MacKenzie S."/>
            <person name="Amaro C."/>
        </authorList>
    </citation>
    <scope>NUCLEOTIDE SEQUENCE</scope>
</reference>
<feature type="compositionally biased region" description="Polar residues" evidence="1">
    <location>
        <begin position="9"/>
        <end position="28"/>
    </location>
</feature>
<feature type="region of interest" description="Disordered" evidence="1">
    <location>
        <begin position="1"/>
        <end position="28"/>
    </location>
</feature>
<name>A0A0E9RBI4_ANGAN</name>
<protein>
    <submittedName>
        <fullName evidence="2">Uncharacterized protein</fullName>
    </submittedName>
</protein>
<dbReference type="AlphaFoldDB" id="A0A0E9RBI4"/>
<reference evidence="2" key="1">
    <citation type="submission" date="2014-11" db="EMBL/GenBank/DDBJ databases">
        <authorList>
            <person name="Amaro Gonzalez C."/>
        </authorList>
    </citation>
    <scope>NUCLEOTIDE SEQUENCE</scope>
</reference>
<evidence type="ECO:0000256" key="1">
    <source>
        <dbReference type="SAM" id="MobiDB-lite"/>
    </source>
</evidence>
<proteinExistence type="predicted"/>
<organism evidence="2">
    <name type="scientific">Anguilla anguilla</name>
    <name type="common">European freshwater eel</name>
    <name type="synonym">Muraena anguilla</name>
    <dbReference type="NCBI Taxonomy" id="7936"/>
    <lineage>
        <taxon>Eukaryota</taxon>
        <taxon>Metazoa</taxon>
        <taxon>Chordata</taxon>
        <taxon>Craniata</taxon>
        <taxon>Vertebrata</taxon>
        <taxon>Euteleostomi</taxon>
        <taxon>Actinopterygii</taxon>
        <taxon>Neopterygii</taxon>
        <taxon>Teleostei</taxon>
        <taxon>Anguilliformes</taxon>
        <taxon>Anguillidae</taxon>
        <taxon>Anguilla</taxon>
    </lineage>
</organism>
<dbReference type="EMBL" id="GBXM01082081">
    <property type="protein sequence ID" value="JAH26496.1"/>
    <property type="molecule type" value="Transcribed_RNA"/>
</dbReference>
<evidence type="ECO:0000313" key="2">
    <source>
        <dbReference type="EMBL" id="JAH26496.1"/>
    </source>
</evidence>
<accession>A0A0E9RBI4</accession>
<sequence>MHDGKTMVPSPSSDRSHPNQQTGLDQRK</sequence>